<reference evidence="4" key="1">
    <citation type="journal article" date="2021" name="Front. Microbiol.">
        <title>Comprehensive Comparative Genomics and Phenotyping of Methylobacterium Species.</title>
        <authorList>
            <person name="Alessa O."/>
            <person name="Ogura Y."/>
            <person name="Fujitani Y."/>
            <person name="Takami H."/>
            <person name="Hayashi T."/>
            <person name="Sahin N."/>
            <person name="Tani A."/>
        </authorList>
    </citation>
    <scope>NUCLEOTIDE SEQUENCE</scope>
    <source>
        <strain evidence="4">NBRC 15689</strain>
    </source>
</reference>
<dbReference type="Gene3D" id="1.20.144.10">
    <property type="entry name" value="Phosphatidic acid phosphatase type 2/haloperoxidase"/>
    <property type="match status" value="1"/>
</dbReference>
<comment type="similarity">
    <text evidence="1">Belongs to the class A bacterial acid phosphatase family.</text>
</comment>
<reference evidence="4" key="2">
    <citation type="submission" date="2021-08" db="EMBL/GenBank/DDBJ databases">
        <authorList>
            <person name="Tani A."/>
            <person name="Ola A."/>
            <person name="Ogura Y."/>
            <person name="Katsura K."/>
            <person name="Hayashi T."/>
        </authorList>
    </citation>
    <scope>NUCLEOTIDE SEQUENCE</scope>
    <source>
        <strain evidence="4">NBRC 15689</strain>
    </source>
</reference>
<organism evidence="4 5">
    <name type="scientific">Methylobacterium organophilum</name>
    <dbReference type="NCBI Taxonomy" id="410"/>
    <lineage>
        <taxon>Bacteria</taxon>
        <taxon>Pseudomonadati</taxon>
        <taxon>Pseudomonadota</taxon>
        <taxon>Alphaproteobacteria</taxon>
        <taxon>Hyphomicrobiales</taxon>
        <taxon>Methylobacteriaceae</taxon>
        <taxon>Methylobacterium</taxon>
    </lineage>
</organism>
<dbReference type="RefSeq" id="WP_238309417.1">
    <property type="nucleotide sequence ID" value="NZ_BPQV01000001.1"/>
</dbReference>
<comment type="caution">
    <text evidence="4">The sequence shown here is derived from an EMBL/GenBank/DDBJ whole genome shotgun (WGS) entry which is preliminary data.</text>
</comment>
<dbReference type="InterPro" id="IPR000326">
    <property type="entry name" value="PAP2/HPO"/>
</dbReference>
<feature type="signal peptide" evidence="2">
    <location>
        <begin position="1"/>
        <end position="21"/>
    </location>
</feature>
<dbReference type="SMART" id="SM00014">
    <property type="entry name" value="acidPPc"/>
    <property type="match status" value="1"/>
</dbReference>
<evidence type="ECO:0000256" key="2">
    <source>
        <dbReference type="SAM" id="SignalP"/>
    </source>
</evidence>
<keyword evidence="1" id="KW-0378">Hydrolase</keyword>
<keyword evidence="5" id="KW-1185">Reference proteome</keyword>
<dbReference type="CDD" id="cd03397">
    <property type="entry name" value="PAP2_acid_phosphatase"/>
    <property type="match status" value="1"/>
</dbReference>
<dbReference type="InterPro" id="IPR001011">
    <property type="entry name" value="Acid_Pase_classA_bac"/>
</dbReference>
<dbReference type="SUPFAM" id="SSF48317">
    <property type="entry name" value="Acid phosphatase/Vanadium-dependent haloperoxidase"/>
    <property type="match status" value="1"/>
</dbReference>
<dbReference type="Proteomes" id="UP001055156">
    <property type="component" value="Unassembled WGS sequence"/>
</dbReference>
<dbReference type="InterPro" id="IPR036938">
    <property type="entry name" value="PAP2/HPO_sf"/>
</dbReference>
<keyword evidence="2" id="KW-0732">Signal</keyword>
<feature type="domain" description="Phosphatidic acid phosphatase type 2/haloperoxidase" evidence="3">
    <location>
        <begin position="120"/>
        <end position="232"/>
    </location>
</feature>
<evidence type="ECO:0000259" key="3">
    <source>
        <dbReference type="SMART" id="SM00014"/>
    </source>
</evidence>
<protein>
    <recommendedName>
        <fullName evidence="1">Acid phosphatase</fullName>
        <ecNumber evidence="1">3.1.3.2</ecNumber>
    </recommendedName>
</protein>
<gene>
    <name evidence="4" type="ORF">LKMONMHP_0310</name>
</gene>
<evidence type="ECO:0000256" key="1">
    <source>
        <dbReference type="PIRNR" id="PIRNR000897"/>
    </source>
</evidence>
<dbReference type="PIRSF" id="PIRSF000897">
    <property type="entry name" value="Acid_Ptase_ClsA"/>
    <property type="match status" value="1"/>
</dbReference>
<dbReference type="EC" id="3.1.3.2" evidence="1"/>
<evidence type="ECO:0000313" key="4">
    <source>
        <dbReference type="EMBL" id="GJE25472.1"/>
    </source>
</evidence>
<evidence type="ECO:0000313" key="5">
    <source>
        <dbReference type="Proteomes" id="UP001055156"/>
    </source>
</evidence>
<dbReference type="EMBL" id="BPQV01000001">
    <property type="protein sequence ID" value="GJE25472.1"/>
    <property type="molecule type" value="Genomic_DNA"/>
</dbReference>
<accession>A0ABQ4T4C2</accession>
<name>A0ABQ4T4C2_METOR</name>
<feature type="chain" id="PRO_5046928844" description="Acid phosphatase" evidence="2">
    <location>
        <begin position="22"/>
        <end position="276"/>
    </location>
</feature>
<proteinExistence type="inferred from homology"/>
<dbReference type="Pfam" id="PF01569">
    <property type="entry name" value="PAP2"/>
    <property type="match status" value="1"/>
</dbReference>
<dbReference type="PRINTS" id="PR00483">
    <property type="entry name" value="BACPHPHTASE"/>
</dbReference>
<sequence length="276" mass="29587">MPRLSTFLAALLTAIPMVASAAPETAAPSVGADRLKAGKPAPYLDDTKTPDILAILPPPPAGHSAAEAADRAAFNATRAYNGTERWALATADVADGASAILSDFSCVLGQRIDQARFPDLMNLLERVRVDIARSTRSTKRHYRRLRPFIGNDSPICVVRSPELADSFSYPSGHSTQGWAYALIMAQLVPEKATQFMVRGRVYGESRVVCGVHWMSDVEAARMAASALVAALQGNADFRRDLERARADLTKALASAGEKPDPAICSREDAAARTPLL</sequence>
<comment type="catalytic activity">
    <reaction evidence="1">
        <text>a phosphate monoester + H2O = an alcohol + phosphate</text>
        <dbReference type="Rhea" id="RHEA:15017"/>
        <dbReference type="ChEBI" id="CHEBI:15377"/>
        <dbReference type="ChEBI" id="CHEBI:30879"/>
        <dbReference type="ChEBI" id="CHEBI:43474"/>
        <dbReference type="ChEBI" id="CHEBI:67140"/>
        <dbReference type="EC" id="3.1.3.2"/>
    </reaction>
</comment>